<evidence type="ECO:0000256" key="3">
    <source>
        <dbReference type="ARBA" id="ARBA00023157"/>
    </source>
</evidence>
<feature type="domain" description="Netrin receptor UNC5A-D-like N-terminal" evidence="7">
    <location>
        <begin position="11"/>
        <end position="56"/>
    </location>
</feature>
<dbReference type="InterPro" id="IPR013783">
    <property type="entry name" value="Ig-like_fold"/>
</dbReference>
<keyword evidence="6" id="KW-0393">Immunoglobulin domain</keyword>
<evidence type="ECO:0000256" key="2">
    <source>
        <dbReference type="ARBA" id="ARBA00023136"/>
    </source>
</evidence>
<comment type="caution">
    <text evidence="8">The sequence shown here is derived from an EMBL/GenBank/DDBJ whole genome shotgun (WGS) entry which is preliminary data.</text>
</comment>
<protein>
    <submittedName>
        <fullName evidence="8">Netrin receptor UNC5D</fullName>
    </submittedName>
</protein>
<evidence type="ECO:0000256" key="6">
    <source>
        <dbReference type="ARBA" id="ARBA00023319"/>
    </source>
</evidence>
<evidence type="ECO:0000256" key="5">
    <source>
        <dbReference type="ARBA" id="ARBA00023180"/>
    </source>
</evidence>
<evidence type="ECO:0000313" key="8">
    <source>
        <dbReference type="EMBL" id="KAI2651458.1"/>
    </source>
</evidence>
<keyword evidence="2" id="KW-0472">Membrane</keyword>
<dbReference type="Pfam" id="PF25609">
    <property type="entry name" value="Unc5_NetrinR_N"/>
    <property type="match status" value="1"/>
</dbReference>
<keyword evidence="3" id="KW-1015">Disulfide bond</keyword>
<reference evidence="8 9" key="1">
    <citation type="submission" date="2022-01" db="EMBL/GenBank/DDBJ databases">
        <title>A high-quality chromosome-level genome assembly of rohu carp, Labeo rohita.</title>
        <authorList>
            <person name="Arick M.A. II"/>
            <person name="Hsu C.-Y."/>
            <person name="Magbanua Z."/>
            <person name="Pechanova O."/>
            <person name="Grover C."/>
            <person name="Miller E."/>
            <person name="Thrash A."/>
            <person name="Ezzel L."/>
            <person name="Alam S."/>
            <person name="Benzie J."/>
            <person name="Hamilton M."/>
            <person name="Karsi A."/>
            <person name="Lawrence M.L."/>
            <person name="Peterson D.G."/>
        </authorList>
    </citation>
    <scope>NUCLEOTIDE SEQUENCE [LARGE SCALE GENOMIC DNA]</scope>
    <source>
        <strain evidence="9">BAU-BD-2019</strain>
        <tissue evidence="8">Blood</tissue>
    </source>
</reference>
<keyword evidence="9" id="KW-1185">Reference proteome</keyword>
<keyword evidence="4 8" id="KW-0675">Receptor</keyword>
<organism evidence="8 9">
    <name type="scientific">Labeo rohita</name>
    <name type="common">Indian major carp</name>
    <name type="synonym">Cyprinus rohita</name>
    <dbReference type="NCBI Taxonomy" id="84645"/>
    <lineage>
        <taxon>Eukaryota</taxon>
        <taxon>Metazoa</taxon>
        <taxon>Chordata</taxon>
        <taxon>Craniata</taxon>
        <taxon>Vertebrata</taxon>
        <taxon>Euteleostomi</taxon>
        <taxon>Actinopterygii</taxon>
        <taxon>Neopterygii</taxon>
        <taxon>Teleostei</taxon>
        <taxon>Ostariophysi</taxon>
        <taxon>Cypriniformes</taxon>
        <taxon>Cyprinidae</taxon>
        <taxon>Labeoninae</taxon>
        <taxon>Labeonini</taxon>
        <taxon>Labeo</taxon>
    </lineage>
</organism>
<evidence type="ECO:0000313" key="9">
    <source>
        <dbReference type="Proteomes" id="UP000830375"/>
    </source>
</evidence>
<evidence type="ECO:0000256" key="4">
    <source>
        <dbReference type="ARBA" id="ARBA00023170"/>
    </source>
</evidence>
<name>A0ABQ8LLB2_LABRO</name>
<proteinExistence type="predicted"/>
<dbReference type="EMBL" id="JACTAM010000021">
    <property type="protein sequence ID" value="KAI2651458.1"/>
    <property type="molecule type" value="Genomic_DNA"/>
</dbReference>
<accession>A0ABQ8LLB2</accession>
<dbReference type="Gene3D" id="2.60.40.10">
    <property type="entry name" value="Immunoglobulins"/>
    <property type="match status" value="1"/>
</dbReference>
<evidence type="ECO:0000259" key="7">
    <source>
        <dbReference type="Pfam" id="PF25609"/>
    </source>
</evidence>
<sequence length="112" mass="12920">MSRFCFFPFRAGLKIREVMINVSRQQVEDFHGPEDYWCLCVAWSHLGTSKSRKATVRIAYLRKNFEQEPQGMEVPINGMIVLHCRPPEGVPAAEVSGSHRPLPVWMCECSFY</sequence>
<comment type="subcellular location">
    <subcellularLocation>
        <location evidence="1">Membrane</location>
        <topology evidence="1">Single-pass type I membrane protein</topology>
    </subcellularLocation>
</comment>
<dbReference type="Proteomes" id="UP000830375">
    <property type="component" value="Unassembled WGS sequence"/>
</dbReference>
<dbReference type="InterPro" id="IPR057755">
    <property type="entry name" value="UNC5A-D-like_N"/>
</dbReference>
<keyword evidence="5" id="KW-0325">Glycoprotein</keyword>
<gene>
    <name evidence="8" type="ORF">H4Q32_019554</name>
</gene>
<evidence type="ECO:0000256" key="1">
    <source>
        <dbReference type="ARBA" id="ARBA00004479"/>
    </source>
</evidence>